<feature type="binding site" evidence="10 13">
    <location>
        <begin position="384"/>
        <end position="391"/>
    </location>
    <ligand>
        <name>ATP</name>
        <dbReference type="ChEBI" id="CHEBI:30616"/>
    </ligand>
</feature>
<dbReference type="InterPro" id="IPR027417">
    <property type="entry name" value="P-loop_NTPase"/>
</dbReference>
<dbReference type="InterPro" id="IPR027543">
    <property type="entry name" value="Lon_bac"/>
</dbReference>
<dbReference type="InterPro" id="IPR015947">
    <property type="entry name" value="PUA-like_sf"/>
</dbReference>
<keyword evidence="6 10" id="KW-0720">Serine protease</keyword>
<feature type="domain" description="Lon proteolytic" evidence="17">
    <location>
        <begin position="620"/>
        <end position="801"/>
    </location>
</feature>
<evidence type="ECO:0000256" key="4">
    <source>
        <dbReference type="ARBA" id="ARBA00022741"/>
    </source>
</evidence>
<protein>
    <recommendedName>
        <fullName evidence="10 11">Lon protease</fullName>
        <ecNumber evidence="10 11">3.4.21.53</ecNumber>
    </recommendedName>
    <alternativeName>
        <fullName evidence="10">ATP-dependent protease La</fullName>
    </alternativeName>
</protein>
<dbReference type="EC" id="3.4.21.53" evidence="10 11"/>
<dbReference type="InterPro" id="IPR004815">
    <property type="entry name" value="Lon_bac/euk-typ"/>
</dbReference>
<keyword evidence="8 10" id="KW-0346">Stress response</keyword>
<evidence type="ECO:0000259" key="18">
    <source>
        <dbReference type="PROSITE" id="PS51787"/>
    </source>
</evidence>
<dbReference type="InterPro" id="IPR027065">
    <property type="entry name" value="Lon_Prtase"/>
</dbReference>
<evidence type="ECO:0000256" key="11">
    <source>
        <dbReference type="PIRNR" id="PIRNR001174"/>
    </source>
</evidence>
<comment type="induction">
    <text evidence="10">By heat shock.</text>
</comment>
<evidence type="ECO:0000259" key="17">
    <source>
        <dbReference type="PROSITE" id="PS51786"/>
    </source>
</evidence>
<dbReference type="EMBL" id="JAHVHU010000006">
    <property type="protein sequence ID" value="MBY5957706.1"/>
    <property type="molecule type" value="Genomic_DNA"/>
</dbReference>
<keyword evidence="20" id="KW-1185">Reference proteome</keyword>
<dbReference type="GO" id="GO:0005524">
    <property type="term" value="F:ATP binding"/>
    <property type="evidence" value="ECO:0007669"/>
    <property type="project" value="UniProtKB-UniRule"/>
</dbReference>
<dbReference type="FunFam" id="3.40.50.300:FF:000021">
    <property type="entry name" value="Lon protease homolog"/>
    <property type="match status" value="1"/>
</dbReference>
<dbReference type="InterPro" id="IPR003593">
    <property type="entry name" value="AAA+_ATPase"/>
</dbReference>
<evidence type="ECO:0000256" key="7">
    <source>
        <dbReference type="ARBA" id="ARBA00022840"/>
    </source>
</evidence>
<evidence type="ECO:0000256" key="1">
    <source>
        <dbReference type="ARBA" id="ARBA00004496"/>
    </source>
</evidence>
<dbReference type="Gene3D" id="2.30.130.40">
    <property type="entry name" value="LON domain-like"/>
    <property type="match status" value="1"/>
</dbReference>
<dbReference type="SMART" id="SM00382">
    <property type="entry name" value="AAA"/>
    <property type="match status" value="1"/>
</dbReference>
<comment type="subunit">
    <text evidence="10 11">Homohexamer. Organized in a ring with a central cavity.</text>
</comment>
<evidence type="ECO:0000313" key="19">
    <source>
        <dbReference type="EMBL" id="MBY5957706.1"/>
    </source>
</evidence>
<evidence type="ECO:0000256" key="5">
    <source>
        <dbReference type="ARBA" id="ARBA00022801"/>
    </source>
</evidence>
<dbReference type="GO" id="GO:0016887">
    <property type="term" value="F:ATP hydrolysis activity"/>
    <property type="evidence" value="ECO:0007669"/>
    <property type="project" value="UniProtKB-UniRule"/>
</dbReference>
<evidence type="ECO:0000256" key="9">
    <source>
        <dbReference type="ARBA" id="ARBA00050665"/>
    </source>
</evidence>
<reference evidence="19" key="1">
    <citation type="submission" date="2021-06" db="EMBL/GenBank/DDBJ databases">
        <title>44 bacteria genomes isolated from Dapeng, Shenzhen.</title>
        <authorList>
            <person name="Zheng W."/>
            <person name="Yu S."/>
            <person name="Huang Y."/>
        </authorList>
    </citation>
    <scope>NUCLEOTIDE SEQUENCE</scope>
    <source>
        <strain evidence="19">DP5N28-2</strain>
    </source>
</reference>
<comment type="subcellular location">
    <subcellularLocation>
        <location evidence="1 10 11">Cytoplasm</location>
    </subcellularLocation>
</comment>
<comment type="function">
    <text evidence="10">ATP-dependent serine protease that mediates the selective degradation of mutant and abnormal proteins as well as certain short-lived regulatory proteins. Required for cellular homeostasis and for survival from DNA damage and developmental changes induced by stress. Degrades polypeptides processively to yield small peptide fragments that are 5 to 10 amino acids long. Binds to DNA in a double-stranded, site-specific manner.</text>
</comment>
<name>A0A953HW95_9BACT</name>
<dbReference type="Pfam" id="PF00004">
    <property type="entry name" value="AAA"/>
    <property type="match status" value="1"/>
</dbReference>
<gene>
    <name evidence="10 19" type="primary">lon</name>
    <name evidence="19" type="ORF">KUV50_06170</name>
</gene>
<dbReference type="PROSITE" id="PS51786">
    <property type="entry name" value="LON_PROTEOLYTIC"/>
    <property type="match status" value="1"/>
</dbReference>
<dbReference type="PROSITE" id="PS01046">
    <property type="entry name" value="LON_SER"/>
    <property type="match status" value="1"/>
</dbReference>
<comment type="catalytic activity">
    <reaction evidence="9 10 11 14">
        <text>Hydrolysis of proteins in presence of ATP.</text>
        <dbReference type="EC" id="3.4.21.53"/>
    </reaction>
</comment>
<dbReference type="NCBIfam" id="TIGR00763">
    <property type="entry name" value="lon"/>
    <property type="match status" value="1"/>
</dbReference>
<dbReference type="InterPro" id="IPR003959">
    <property type="entry name" value="ATPase_AAA_core"/>
</dbReference>
<dbReference type="PANTHER" id="PTHR10046">
    <property type="entry name" value="ATP DEPENDENT LON PROTEASE FAMILY MEMBER"/>
    <property type="match status" value="1"/>
</dbReference>
<dbReference type="Pfam" id="PF22667">
    <property type="entry name" value="Lon_lid"/>
    <property type="match status" value="1"/>
</dbReference>
<proteinExistence type="evidence at transcript level"/>
<feature type="coiled-coil region" evidence="16">
    <location>
        <begin position="219"/>
        <end position="246"/>
    </location>
</feature>
<evidence type="ECO:0000256" key="8">
    <source>
        <dbReference type="ARBA" id="ARBA00023016"/>
    </source>
</evidence>
<evidence type="ECO:0000256" key="12">
    <source>
        <dbReference type="PIRSR" id="PIRSR001174-1"/>
    </source>
</evidence>
<dbReference type="PROSITE" id="PS51787">
    <property type="entry name" value="LON_N"/>
    <property type="match status" value="1"/>
</dbReference>
<evidence type="ECO:0000256" key="13">
    <source>
        <dbReference type="PIRSR" id="PIRSR001174-2"/>
    </source>
</evidence>
<evidence type="ECO:0000256" key="6">
    <source>
        <dbReference type="ARBA" id="ARBA00022825"/>
    </source>
</evidence>
<dbReference type="InterPro" id="IPR020568">
    <property type="entry name" value="Ribosomal_Su5_D2-typ_SF"/>
</dbReference>
<accession>A0A953HW95</accession>
<keyword evidence="16" id="KW-0175">Coiled coil</keyword>
<dbReference type="GO" id="GO:0005737">
    <property type="term" value="C:cytoplasm"/>
    <property type="evidence" value="ECO:0007669"/>
    <property type="project" value="UniProtKB-SubCell"/>
</dbReference>
<keyword evidence="7 10" id="KW-0067">ATP-binding</keyword>
<dbReference type="PIRSF" id="PIRSF001174">
    <property type="entry name" value="Lon_proteas"/>
    <property type="match status" value="1"/>
</dbReference>
<keyword evidence="3 10" id="KW-0645">Protease</keyword>
<dbReference type="InterPro" id="IPR054594">
    <property type="entry name" value="Lon_lid"/>
</dbReference>
<keyword evidence="4 10" id="KW-0547">Nucleotide-binding</keyword>
<dbReference type="Gene3D" id="3.40.50.300">
    <property type="entry name" value="P-loop containing nucleotide triphosphate hydrolases"/>
    <property type="match status" value="1"/>
</dbReference>
<evidence type="ECO:0000256" key="10">
    <source>
        <dbReference type="HAMAP-Rule" id="MF_01973"/>
    </source>
</evidence>
<dbReference type="InterPro" id="IPR003111">
    <property type="entry name" value="Lon_prtase_N"/>
</dbReference>
<evidence type="ECO:0000256" key="2">
    <source>
        <dbReference type="ARBA" id="ARBA00022490"/>
    </source>
</evidence>
<dbReference type="Gene3D" id="1.20.58.1480">
    <property type="match status" value="1"/>
</dbReference>
<dbReference type="GO" id="GO:0006515">
    <property type="term" value="P:protein quality control for misfolded or incompletely synthesized proteins"/>
    <property type="evidence" value="ECO:0007669"/>
    <property type="project" value="UniProtKB-UniRule"/>
</dbReference>
<dbReference type="AlphaFoldDB" id="A0A953HW95"/>
<dbReference type="Pfam" id="PF02190">
    <property type="entry name" value="LON_substr_bdg"/>
    <property type="match status" value="1"/>
</dbReference>
<dbReference type="GO" id="GO:0004252">
    <property type="term" value="F:serine-type endopeptidase activity"/>
    <property type="evidence" value="ECO:0007669"/>
    <property type="project" value="UniProtKB-UniRule"/>
</dbReference>
<dbReference type="Proteomes" id="UP000753961">
    <property type="component" value="Unassembled WGS sequence"/>
</dbReference>
<feature type="active site" evidence="10 12">
    <location>
        <position position="750"/>
    </location>
</feature>
<sequence length="803" mass="89644">MFDNMRFFDSISNQDSYINIDRIDDLNSDPKEMEVESLPIVALRNTVLFPGVVIPITVGRDKSMRAVKAAHDKSNLLGIVSQKRAETEDPLPDELYRVGTVARIVKLIHTNDGSLTAILQGRFRFELENIISDHPYLYGKVNPLANVTGDVTDMEVQALISSINDTSRKIIELSPQIPSEAVMMLKNIDSPLFLLDFISSNLNVNVEAKQHILEENNLKTKAEKVLKLLNKDLKVLELKNQIENKARVDIEKQQRDYFLNQQLKTIQEELGDNPQQEEIAHMKKRAKDKKWPEKVAKAFKKEIARLQRLNPQVPEYGITVSHLELLLDLPWGEFTDDNFDLKKVRKVLDNDHYGLNKIKDRIIEHLAVLKLKGDMKAPILCLVGPPGVGKTSLGTSVAEAINRKYIRMSLGGLHDESEIRGHRKTYIGAMPGRIIQSIKKAQSSNPVFILDEIDKIGSDFRGDPSSALLEVLDPAQNHAFYDNYLESEYDLSKVMFIATANTLNGIQPALRDRMEIIHVSGYSEEEKLQIAKKHLVPDQRKEHGLKAKQIKISDATLKQVIREYTRESGVRSLNREIAGLMRHAAKEVAMENAPSVTVRKSDLEDILGPSKFSKDVYQETEVPGVAVGLAWTSVGGDILFIESSASEGKGKLTLTGNLGDVMKESASTALTYIKSKATELGIDPGSFAEKDIHIHIPEGAIPKDGPSAGITMLTSLVSLFQGITVKPYLAMTGEITLRGKVLPVGGIKEKVLAAKRSGIKEIILCEKNKKNIKEIDDRYLEGLKFHYVSNMMDVLDIALEGRS</sequence>
<dbReference type="InterPro" id="IPR014721">
    <property type="entry name" value="Ribsml_uS5_D2-typ_fold_subgr"/>
</dbReference>
<feature type="domain" description="Lon N-terminal" evidence="18">
    <location>
        <begin position="38"/>
        <end position="233"/>
    </location>
</feature>
<dbReference type="SMART" id="SM00464">
    <property type="entry name" value="LON"/>
    <property type="match status" value="1"/>
</dbReference>
<dbReference type="SUPFAM" id="SSF54211">
    <property type="entry name" value="Ribosomal protein S5 domain 2-like"/>
    <property type="match status" value="1"/>
</dbReference>
<evidence type="ECO:0000256" key="16">
    <source>
        <dbReference type="SAM" id="Coils"/>
    </source>
</evidence>
<evidence type="ECO:0000256" key="3">
    <source>
        <dbReference type="ARBA" id="ARBA00022670"/>
    </source>
</evidence>
<dbReference type="SUPFAM" id="SSF88697">
    <property type="entry name" value="PUA domain-like"/>
    <property type="match status" value="1"/>
</dbReference>
<comment type="similarity">
    <text evidence="10 11 14 15">Belongs to the peptidase S16 family.</text>
</comment>
<dbReference type="HAMAP" id="MF_01973">
    <property type="entry name" value="lon_bact"/>
    <property type="match status" value="1"/>
</dbReference>
<organism evidence="19 20">
    <name type="scientific">Membranihabitans marinus</name>
    <dbReference type="NCBI Taxonomy" id="1227546"/>
    <lineage>
        <taxon>Bacteria</taxon>
        <taxon>Pseudomonadati</taxon>
        <taxon>Bacteroidota</taxon>
        <taxon>Saprospiria</taxon>
        <taxon>Saprospirales</taxon>
        <taxon>Saprospiraceae</taxon>
        <taxon>Membranihabitans</taxon>
    </lineage>
</organism>
<evidence type="ECO:0000256" key="15">
    <source>
        <dbReference type="RuleBase" id="RU000591"/>
    </source>
</evidence>
<evidence type="ECO:0000313" key="20">
    <source>
        <dbReference type="Proteomes" id="UP000753961"/>
    </source>
</evidence>
<dbReference type="Gene3D" id="1.10.8.60">
    <property type="match status" value="1"/>
</dbReference>
<evidence type="ECO:0000256" key="14">
    <source>
        <dbReference type="PROSITE-ProRule" id="PRU01122"/>
    </source>
</evidence>
<keyword evidence="2 10" id="KW-0963">Cytoplasm</keyword>
<dbReference type="Gene3D" id="1.20.5.5270">
    <property type="match status" value="1"/>
</dbReference>
<dbReference type="Gene3D" id="3.30.230.10">
    <property type="match status" value="1"/>
</dbReference>
<dbReference type="InterPro" id="IPR046336">
    <property type="entry name" value="Lon_prtase_N_sf"/>
</dbReference>
<dbReference type="GO" id="GO:0043565">
    <property type="term" value="F:sequence-specific DNA binding"/>
    <property type="evidence" value="ECO:0007669"/>
    <property type="project" value="UniProtKB-UniRule"/>
</dbReference>
<dbReference type="InterPro" id="IPR008269">
    <property type="entry name" value="Lon_proteolytic"/>
</dbReference>
<dbReference type="InterPro" id="IPR008268">
    <property type="entry name" value="Peptidase_S16_AS"/>
</dbReference>
<dbReference type="GO" id="GO:0004176">
    <property type="term" value="F:ATP-dependent peptidase activity"/>
    <property type="evidence" value="ECO:0007669"/>
    <property type="project" value="UniProtKB-UniRule"/>
</dbReference>
<dbReference type="CDD" id="cd19500">
    <property type="entry name" value="RecA-like_Lon"/>
    <property type="match status" value="1"/>
</dbReference>
<dbReference type="GO" id="GO:0034605">
    <property type="term" value="P:cellular response to heat"/>
    <property type="evidence" value="ECO:0007669"/>
    <property type="project" value="UniProtKB-UniRule"/>
</dbReference>
<dbReference type="SUPFAM" id="SSF52540">
    <property type="entry name" value="P-loop containing nucleoside triphosphate hydrolases"/>
    <property type="match status" value="1"/>
</dbReference>
<keyword evidence="5 10" id="KW-0378">Hydrolase</keyword>
<feature type="active site" evidence="10 12">
    <location>
        <position position="707"/>
    </location>
</feature>
<dbReference type="Pfam" id="PF05362">
    <property type="entry name" value="Lon_C"/>
    <property type="match status" value="1"/>
</dbReference>
<dbReference type="PRINTS" id="PR00830">
    <property type="entry name" value="ENDOLAPTASE"/>
</dbReference>
<comment type="caution">
    <text evidence="19">The sequence shown here is derived from an EMBL/GenBank/DDBJ whole genome shotgun (WGS) entry which is preliminary data.</text>
</comment>